<reference evidence="1 2" key="1">
    <citation type="submission" date="2015-10" db="EMBL/GenBank/DDBJ databases">
        <title>Candidatus Desulfofervidus auxilii, a hydrogenotrophic sulfate-reducing bacterium involved in the thermophilic anaerobic oxidation of methane.</title>
        <authorList>
            <person name="Krukenberg V."/>
            <person name="Richter M."/>
            <person name="Wegener G."/>
        </authorList>
    </citation>
    <scope>NUCLEOTIDE SEQUENCE [LARGE SCALE GENOMIC DNA]</scope>
    <source>
        <strain evidence="1 2">HS1</strain>
    </source>
</reference>
<proteinExistence type="predicted"/>
<dbReference type="KEGG" id="daw:HS1_001923"/>
<dbReference type="Proteomes" id="UP000070560">
    <property type="component" value="Chromosome"/>
</dbReference>
<dbReference type="EMBL" id="CP013015">
    <property type="protein sequence ID" value="AMM41717.1"/>
    <property type="molecule type" value="Genomic_DNA"/>
</dbReference>
<organism evidence="1 2">
    <name type="scientific">Desulfofervidus auxilii</name>
    <dbReference type="NCBI Taxonomy" id="1621989"/>
    <lineage>
        <taxon>Bacteria</taxon>
        <taxon>Pseudomonadati</taxon>
        <taxon>Thermodesulfobacteriota</taxon>
        <taxon>Candidatus Desulfofervidia</taxon>
        <taxon>Candidatus Desulfofervidales</taxon>
        <taxon>Candidatus Desulfofervidaceae</taxon>
        <taxon>Candidatus Desulfofervidus</taxon>
    </lineage>
</organism>
<dbReference type="AlphaFoldDB" id="A0A7U4QLT4"/>
<keyword evidence="2" id="KW-1185">Reference proteome</keyword>
<accession>A0A7U4QLT4</accession>
<evidence type="ECO:0000313" key="2">
    <source>
        <dbReference type="Proteomes" id="UP000070560"/>
    </source>
</evidence>
<protein>
    <submittedName>
        <fullName evidence="1">Uncharacterized protein</fullName>
    </submittedName>
</protein>
<evidence type="ECO:0000313" key="1">
    <source>
        <dbReference type="EMBL" id="AMM41717.1"/>
    </source>
</evidence>
<name>A0A7U4QLT4_DESA2</name>
<gene>
    <name evidence="1" type="ORF">HS1_001923</name>
</gene>
<sequence length="61" mass="7136">MGEMGYQNLKMTNDKAQMSNQAIWHLDFEIWIFLNCLWPDFDVALPIPNTYEDVAIIMGNK</sequence>